<organism evidence="2 3">
    <name type="scientific">Acer yangbiense</name>
    <dbReference type="NCBI Taxonomy" id="1000413"/>
    <lineage>
        <taxon>Eukaryota</taxon>
        <taxon>Viridiplantae</taxon>
        <taxon>Streptophyta</taxon>
        <taxon>Embryophyta</taxon>
        <taxon>Tracheophyta</taxon>
        <taxon>Spermatophyta</taxon>
        <taxon>Magnoliopsida</taxon>
        <taxon>eudicotyledons</taxon>
        <taxon>Gunneridae</taxon>
        <taxon>Pentapetalae</taxon>
        <taxon>rosids</taxon>
        <taxon>malvids</taxon>
        <taxon>Sapindales</taxon>
        <taxon>Sapindaceae</taxon>
        <taxon>Hippocastanoideae</taxon>
        <taxon>Acereae</taxon>
        <taxon>Acer</taxon>
    </lineage>
</organism>
<dbReference type="PANTHER" id="PTHR38936">
    <property type="entry name" value="TITIN-LIKE ISOFORM X2"/>
    <property type="match status" value="1"/>
</dbReference>
<protein>
    <submittedName>
        <fullName evidence="2">Uncharacterized protein</fullName>
    </submittedName>
</protein>
<dbReference type="EMBL" id="VAHF01000004">
    <property type="protein sequence ID" value="TXG63643.1"/>
    <property type="molecule type" value="Genomic_DNA"/>
</dbReference>
<dbReference type="AlphaFoldDB" id="A0A5C7I2A9"/>
<sequence length="293" mass="32564">MGRRPPAARSKQKAQTAEIVNPSIGGAGTPSEGTNPPLGQAVLQPENTNQTLGGVEVQPKKQANSGTLSLKRKGRYSSDGAVRRSARLQDVVVPVHFQEIERLIEEVALSESEKEDELPTNEETEINQSDSTMRDTNLEEKIDYLVRLLKEQRKTIETLELLATKRSMSGEIPCSSQTRYKNLYFKSQKKVEALTEENHQLAIKLEIAVAKLEGIELLFVSFSKEMSVGMLLSVLVIKYEKGTRANSDMMEKLKDVILVSNLTQATQNAINTLQGKARVTSPKTRKIRSVKTK</sequence>
<dbReference type="Proteomes" id="UP000323000">
    <property type="component" value="Chromosome 4"/>
</dbReference>
<reference evidence="3" key="1">
    <citation type="journal article" date="2019" name="Gigascience">
        <title>De novo genome assembly of the endangered Acer yangbiense, a plant species with extremely small populations endemic to Yunnan Province, China.</title>
        <authorList>
            <person name="Yang J."/>
            <person name="Wariss H.M."/>
            <person name="Tao L."/>
            <person name="Zhang R."/>
            <person name="Yun Q."/>
            <person name="Hollingsworth P."/>
            <person name="Dao Z."/>
            <person name="Luo G."/>
            <person name="Guo H."/>
            <person name="Ma Y."/>
            <person name="Sun W."/>
        </authorList>
    </citation>
    <scope>NUCLEOTIDE SEQUENCE [LARGE SCALE GENOMIC DNA]</scope>
    <source>
        <strain evidence="3">cv. Malutang</strain>
    </source>
</reference>
<keyword evidence="3" id="KW-1185">Reference proteome</keyword>
<feature type="region of interest" description="Disordered" evidence="1">
    <location>
        <begin position="1"/>
        <end position="83"/>
    </location>
</feature>
<name>A0A5C7I2A9_9ROSI</name>
<feature type="region of interest" description="Disordered" evidence="1">
    <location>
        <begin position="110"/>
        <end position="132"/>
    </location>
</feature>
<comment type="caution">
    <text evidence="2">The sequence shown here is derived from an EMBL/GenBank/DDBJ whole genome shotgun (WGS) entry which is preliminary data.</text>
</comment>
<dbReference type="OrthoDB" id="1937314at2759"/>
<proteinExistence type="predicted"/>
<gene>
    <name evidence="2" type="ORF">EZV62_010637</name>
</gene>
<dbReference type="PANTHER" id="PTHR38936:SF1">
    <property type="entry name" value="DUF641 DOMAIN-CONTAINING PROTEIN"/>
    <property type="match status" value="1"/>
</dbReference>
<evidence type="ECO:0000313" key="3">
    <source>
        <dbReference type="Proteomes" id="UP000323000"/>
    </source>
</evidence>
<evidence type="ECO:0000256" key="1">
    <source>
        <dbReference type="SAM" id="MobiDB-lite"/>
    </source>
</evidence>
<evidence type="ECO:0000313" key="2">
    <source>
        <dbReference type="EMBL" id="TXG63643.1"/>
    </source>
</evidence>
<feature type="compositionally biased region" description="Acidic residues" evidence="1">
    <location>
        <begin position="113"/>
        <end position="125"/>
    </location>
</feature>
<accession>A0A5C7I2A9</accession>